<feature type="binding site" evidence="15">
    <location>
        <position position="167"/>
    </location>
    <ligand>
        <name>S-adenosyl-L-methionine</name>
        <dbReference type="ChEBI" id="CHEBI:59789"/>
        <label>2</label>
    </ligand>
</feature>
<dbReference type="GO" id="GO:0005737">
    <property type="term" value="C:cytoplasm"/>
    <property type="evidence" value="ECO:0007669"/>
    <property type="project" value="UniProtKB-SubCell"/>
</dbReference>
<dbReference type="SUPFAM" id="SSF102114">
    <property type="entry name" value="Radical SAM enzymes"/>
    <property type="match status" value="1"/>
</dbReference>
<keyword evidence="12 14" id="KW-0627">Porphyrin biosynthesis</keyword>
<comment type="subcellular location">
    <subcellularLocation>
        <location evidence="1 14">Cytoplasm</location>
    </subcellularLocation>
</comment>
<organism evidence="18 19">
    <name type="scientific">Rhodopseudomonas rhenobacensis</name>
    <dbReference type="NCBI Taxonomy" id="87461"/>
    <lineage>
        <taxon>Bacteria</taxon>
        <taxon>Pseudomonadati</taxon>
        <taxon>Pseudomonadota</taxon>
        <taxon>Alphaproteobacteria</taxon>
        <taxon>Hyphomicrobiales</taxon>
        <taxon>Nitrobacteraceae</taxon>
        <taxon>Rhodopseudomonas</taxon>
    </lineage>
</organism>
<dbReference type="InterPro" id="IPR007197">
    <property type="entry name" value="rSAM"/>
</dbReference>
<keyword evidence="9 14" id="KW-0560">Oxidoreductase</keyword>
<dbReference type="EMBL" id="JACHIH010000011">
    <property type="protein sequence ID" value="MBB5047385.1"/>
    <property type="molecule type" value="Genomic_DNA"/>
</dbReference>
<dbReference type="InterPro" id="IPR058240">
    <property type="entry name" value="rSAM_sf"/>
</dbReference>
<dbReference type="GO" id="GO:0051539">
    <property type="term" value="F:4 iron, 4 sulfur cluster binding"/>
    <property type="evidence" value="ECO:0007669"/>
    <property type="project" value="UniProtKB-KW"/>
</dbReference>
<comment type="cofactor">
    <cofactor evidence="14 16">
        <name>[4Fe-4S] cluster</name>
        <dbReference type="ChEBI" id="CHEBI:49883"/>
    </cofactor>
    <text evidence="14 16">Binds 1 [4Fe-4S] cluster. The cluster is coordinated with 3 cysteines and an exchangeable S-adenosyl-L-methionine.</text>
</comment>
<dbReference type="UniPathway" id="UPA00251">
    <property type="reaction ID" value="UER00323"/>
</dbReference>
<dbReference type="SMART" id="SM00729">
    <property type="entry name" value="Elp3"/>
    <property type="match status" value="1"/>
</dbReference>
<evidence type="ECO:0000256" key="4">
    <source>
        <dbReference type="ARBA" id="ARBA00011245"/>
    </source>
</evidence>
<evidence type="ECO:0000256" key="2">
    <source>
        <dbReference type="ARBA" id="ARBA00004785"/>
    </source>
</evidence>
<evidence type="ECO:0000256" key="9">
    <source>
        <dbReference type="ARBA" id="ARBA00023002"/>
    </source>
</evidence>
<evidence type="ECO:0000256" key="7">
    <source>
        <dbReference type="ARBA" id="ARBA00022691"/>
    </source>
</evidence>
<evidence type="ECO:0000313" key="19">
    <source>
        <dbReference type="Proteomes" id="UP000542353"/>
    </source>
</evidence>
<dbReference type="PIRSF" id="PIRSF000167">
    <property type="entry name" value="HemN"/>
    <property type="match status" value="1"/>
</dbReference>
<dbReference type="Gene3D" id="3.30.750.200">
    <property type="match status" value="1"/>
</dbReference>
<reference evidence="18 19" key="1">
    <citation type="submission" date="2020-08" db="EMBL/GenBank/DDBJ databases">
        <title>Genomic Encyclopedia of Type Strains, Phase IV (KMG-IV): sequencing the most valuable type-strain genomes for metagenomic binning, comparative biology and taxonomic classification.</title>
        <authorList>
            <person name="Goeker M."/>
        </authorList>
    </citation>
    <scope>NUCLEOTIDE SEQUENCE [LARGE SCALE GENOMIC DNA]</scope>
    <source>
        <strain evidence="18 19">DSM 12706</strain>
    </source>
</reference>
<evidence type="ECO:0000256" key="10">
    <source>
        <dbReference type="ARBA" id="ARBA00023004"/>
    </source>
</evidence>
<sequence>MTSALEKYAKSSVPRYTSYPTAPHFAAEFPESIYRGWLAQLDLDEPISLYLHVPFCKQMCWYCGCNMKLAARYEPVATYLQHLLDEIDLVAGAMPGRMPVGHVHFGGGTPTVLEPDDLGAVMALISDRFRLVDGAELAIESDPRTLTDAMVDKIGAIGFTRASFGVQEFDPKVQAAINRIQPPEMVKHAMDRFRAVGVNRLNFDLIYGLPYQTAEDLRRTVEQCVEMRPDRVALFGYAHVPWVAKNQRMIPDESLPQPAQRAEQARAAADALVKGGYVRIGIDHFALPGDSLAVAAATGELHRNFQGYTPDASPTLIGIGATSIGRTPSGYVQNISETGAYMRAVEAGKLPIARGHAFKGQDDLRAHVIERIMCDGKVDLNAVGRIFGAAEEWYDGEREAIAELQKDGVLTYADGALTLTPAGEPLARVVAAVFDTYLRNSSVRHSIAV</sequence>
<dbReference type="PANTHER" id="PTHR13932">
    <property type="entry name" value="COPROPORPHYRINIGEN III OXIDASE"/>
    <property type="match status" value="1"/>
</dbReference>
<dbReference type="EC" id="1.3.98.3" evidence="14"/>
<feature type="binding site" evidence="16">
    <location>
        <position position="56"/>
    </location>
    <ligand>
        <name>[4Fe-4S] cluster</name>
        <dbReference type="ChEBI" id="CHEBI:49883"/>
        <note>4Fe-4S-S-AdoMet</note>
    </ligand>
</feature>
<evidence type="ECO:0000256" key="11">
    <source>
        <dbReference type="ARBA" id="ARBA00023014"/>
    </source>
</evidence>
<feature type="binding site" evidence="15">
    <location>
        <begin position="108"/>
        <end position="109"/>
    </location>
    <ligand>
        <name>S-adenosyl-L-methionine</name>
        <dbReference type="ChEBI" id="CHEBI:59789"/>
        <label>2</label>
    </ligand>
</feature>
<feature type="binding site" evidence="15">
    <location>
        <begin position="62"/>
        <end position="64"/>
    </location>
    <ligand>
        <name>S-adenosyl-L-methionine</name>
        <dbReference type="ChEBI" id="CHEBI:59789"/>
        <label>2</label>
    </ligand>
</feature>
<keyword evidence="10 14" id="KW-0408">Iron</keyword>
<keyword evidence="7 14" id="KW-0949">S-adenosyl-L-methionine</keyword>
<keyword evidence="6 14" id="KW-0963">Cytoplasm</keyword>
<evidence type="ECO:0000256" key="13">
    <source>
        <dbReference type="ARBA" id="ARBA00048321"/>
    </source>
</evidence>
<dbReference type="AlphaFoldDB" id="A0A7W7Z414"/>
<feature type="binding site" evidence="15">
    <location>
        <position position="179"/>
    </location>
    <ligand>
        <name>S-adenosyl-L-methionine</name>
        <dbReference type="ChEBI" id="CHEBI:59789"/>
        <label>2</label>
    </ligand>
</feature>
<dbReference type="InterPro" id="IPR034505">
    <property type="entry name" value="Coproporphyrinogen-III_oxidase"/>
</dbReference>
<feature type="binding site" evidence="15">
    <location>
        <position position="50"/>
    </location>
    <ligand>
        <name>S-adenosyl-L-methionine</name>
        <dbReference type="ChEBI" id="CHEBI:59789"/>
        <label>1</label>
    </ligand>
</feature>
<evidence type="ECO:0000256" key="1">
    <source>
        <dbReference type="ARBA" id="ARBA00004496"/>
    </source>
</evidence>
<evidence type="ECO:0000256" key="12">
    <source>
        <dbReference type="ARBA" id="ARBA00023244"/>
    </source>
</evidence>
<evidence type="ECO:0000256" key="8">
    <source>
        <dbReference type="ARBA" id="ARBA00022723"/>
    </source>
</evidence>
<feature type="domain" description="Radical SAM core" evidence="17">
    <location>
        <begin position="41"/>
        <end position="277"/>
    </location>
</feature>
<feature type="binding site" evidence="15">
    <location>
        <position position="204"/>
    </location>
    <ligand>
        <name>S-adenosyl-L-methionine</name>
        <dbReference type="ChEBI" id="CHEBI:59789"/>
        <label>2</label>
    </ligand>
</feature>
<comment type="caution">
    <text evidence="18">The sequence shown here is derived from an EMBL/GenBank/DDBJ whole genome shotgun (WGS) entry which is preliminary data.</text>
</comment>
<dbReference type="GO" id="GO:0046872">
    <property type="term" value="F:metal ion binding"/>
    <property type="evidence" value="ECO:0007669"/>
    <property type="project" value="UniProtKB-KW"/>
</dbReference>
<keyword evidence="5 14" id="KW-0004">4Fe-4S</keyword>
<comment type="similarity">
    <text evidence="3 14">Belongs to the anaerobic coproporphyrinogen-III oxidase family.</text>
</comment>
<dbReference type="Gene3D" id="1.10.10.920">
    <property type="match status" value="1"/>
</dbReference>
<dbReference type="GO" id="GO:0004109">
    <property type="term" value="F:coproporphyrinogen oxidase activity"/>
    <property type="evidence" value="ECO:0007669"/>
    <property type="project" value="InterPro"/>
</dbReference>
<evidence type="ECO:0000256" key="15">
    <source>
        <dbReference type="PIRSR" id="PIRSR000167-1"/>
    </source>
</evidence>
<keyword evidence="11 14" id="KW-0411">Iron-sulfur</keyword>
<keyword evidence="19" id="KW-1185">Reference proteome</keyword>
<evidence type="ECO:0000256" key="5">
    <source>
        <dbReference type="ARBA" id="ARBA00022485"/>
    </source>
</evidence>
<dbReference type="GO" id="GO:0006782">
    <property type="term" value="P:protoporphyrinogen IX biosynthetic process"/>
    <property type="evidence" value="ECO:0007669"/>
    <property type="project" value="UniProtKB-UniPathway"/>
</dbReference>
<evidence type="ECO:0000256" key="3">
    <source>
        <dbReference type="ARBA" id="ARBA00005493"/>
    </source>
</evidence>
<feature type="binding site" evidence="15">
    <location>
        <position position="140"/>
    </location>
    <ligand>
        <name>S-adenosyl-L-methionine</name>
        <dbReference type="ChEBI" id="CHEBI:59789"/>
        <label>1</label>
    </ligand>
</feature>
<evidence type="ECO:0000259" key="17">
    <source>
        <dbReference type="PROSITE" id="PS51918"/>
    </source>
</evidence>
<dbReference type="SFLD" id="SFLDG01065">
    <property type="entry name" value="anaerobic_coproporphyrinogen-I"/>
    <property type="match status" value="1"/>
</dbReference>
<comment type="pathway">
    <text evidence="2 14">Porphyrin-containing compound metabolism; protoporphyrin-IX biosynthesis; protoporphyrinogen-IX from coproporphyrinogen-III (AdoMet route): step 1/1.</text>
</comment>
<evidence type="ECO:0000256" key="16">
    <source>
        <dbReference type="PIRSR" id="PIRSR000167-2"/>
    </source>
</evidence>
<dbReference type="InterPro" id="IPR006638">
    <property type="entry name" value="Elp3/MiaA/NifB-like_rSAM"/>
</dbReference>
<keyword evidence="8 14" id="KW-0479">Metal-binding</keyword>
<dbReference type="PANTHER" id="PTHR13932:SF6">
    <property type="entry name" value="OXYGEN-INDEPENDENT COPROPORPHYRINOGEN III OXIDASE"/>
    <property type="match status" value="1"/>
</dbReference>
<evidence type="ECO:0000313" key="18">
    <source>
        <dbReference type="EMBL" id="MBB5047385.1"/>
    </source>
</evidence>
<evidence type="ECO:0000256" key="6">
    <source>
        <dbReference type="ARBA" id="ARBA00022490"/>
    </source>
</evidence>
<dbReference type="SFLD" id="SFLDS00029">
    <property type="entry name" value="Radical_SAM"/>
    <property type="match status" value="1"/>
</dbReference>
<dbReference type="InterPro" id="IPR004558">
    <property type="entry name" value="Coprogen_oxidase_HemN"/>
</dbReference>
<dbReference type="GO" id="GO:0051989">
    <property type="term" value="F:coproporphyrinogen dehydrogenase activity"/>
    <property type="evidence" value="ECO:0007669"/>
    <property type="project" value="UniProtKB-EC"/>
</dbReference>
<feature type="binding site" evidence="16">
    <location>
        <position position="60"/>
    </location>
    <ligand>
        <name>[4Fe-4S] cluster</name>
        <dbReference type="ChEBI" id="CHEBI:49883"/>
        <note>4Fe-4S-S-AdoMet</note>
    </ligand>
</feature>
<dbReference type="PROSITE" id="PS51918">
    <property type="entry name" value="RADICAL_SAM"/>
    <property type="match status" value="1"/>
</dbReference>
<evidence type="ECO:0000256" key="14">
    <source>
        <dbReference type="PIRNR" id="PIRNR000167"/>
    </source>
</evidence>
<name>A0A7W7Z414_9BRAD</name>
<feature type="binding site" evidence="15">
    <location>
        <position position="107"/>
    </location>
    <ligand>
        <name>S-adenosyl-L-methionine</name>
        <dbReference type="ChEBI" id="CHEBI:59789"/>
        <label>1</label>
    </ligand>
</feature>
<feature type="binding site" evidence="15">
    <location>
        <position position="238"/>
    </location>
    <ligand>
        <name>S-adenosyl-L-methionine</name>
        <dbReference type="ChEBI" id="CHEBI:59789"/>
        <label>2</label>
    </ligand>
</feature>
<protein>
    <recommendedName>
        <fullName evidence="14">Coproporphyrinogen-III oxidase</fullName>
        <ecNumber evidence="14">1.3.98.3</ecNumber>
    </recommendedName>
</protein>
<dbReference type="Proteomes" id="UP000542353">
    <property type="component" value="Unassembled WGS sequence"/>
</dbReference>
<feature type="binding site" evidence="15">
    <location>
        <position position="324"/>
    </location>
    <ligand>
        <name>S-adenosyl-L-methionine</name>
        <dbReference type="ChEBI" id="CHEBI:59789"/>
        <label>1</label>
    </ligand>
</feature>
<dbReference type="CDD" id="cd01335">
    <property type="entry name" value="Radical_SAM"/>
    <property type="match status" value="1"/>
</dbReference>
<dbReference type="SFLD" id="SFLDG01082">
    <property type="entry name" value="B12-binding_domain_containing"/>
    <property type="match status" value="1"/>
</dbReference>
<dbReference type="Pfam" id="PF04055">
    <property type="entry name" value="Radical_SAM"/>
    <property type="match status" value="1"/>
</dbReference>
<gene>
    <name evidence="18" type="ORF">HNR60_002140</name>
</gene>
<dbReference type="NCBIfam" id="TIGR00538">
    <property type="entry name" value="hemN"/>
    <property type="match status" value="1"/>
</dbReference>
<comment type="subunit">
    <text evidence="4">Monomer.</text>
</comment>
<dbReference type="RefSeq" id="WP_184257166.1">
    <property type="nucleotide sequence ID" value="NZ_JACHIH010000011.1"/>
</dbReference>
<comment type="catalytic activity">
    <reaction evidence="13 14">
        <text>coproporphyrinogen III + 2 S-adenosyl-L-methionine = protoporphyrinogen IX + 2 5'-deoxyadenosine + 2 L-methionine + 2 CO2</text>
        <dbReference type="Rhea" id="RHEA:15425"/>
        <dbReference type="ChEBI" id="CHEBI:16526"/>
        <dbReference type="ChEBI" id="CHEBI:17319"/>
        <dbReference type="ChEBI" id="CHEBI:57307"/>
        <dbReference type="ChEBI" id="CHEBI:57309"/>
        <dbReference type="ChEBI" id="CHEBI:57844"/>
        <dbReference type="ChEBI" id="CHEBI:59789"/>
        <dbReference type="EC" id="1.3.98.3"/>
    </reaction>
</comment>
<proteinExistence type="inferred from homology"/>
<feature type="binding site" evidence="16">
    <location>
        <position position="63"/>
    </location>
    <ligand>
        <name>[4Fe-4S] cluster</name>
        <dbReference type="ChEBI" id="CHEBI:49883"/>
        <note>4Fe-4S-S-AdoMet</note>
    </ligand>
</feature>
<accession>A0A7W7Z414</accession>